<keyword evidence="1" id="KW-0472">Membrane</keyword>
<dbReference type="OrthoDB" id="2474744at2"/>
<feature type="transmembrane region" description="Helical" evidence="1">
    <location>
        <begin position="7"/>
        <end position="29"/>
    </location>
</feature>
<proteinExistence type="predicted"/>
<dbReference type="EMBL" id="VOQF01000006">
    <property type="protein sequence ID" value="TXC90521.1"/>
    <property type="molecule type" value="Genomic_DNA"/>
</dbReference>
<protein>
    <submittedName>
        <fullName evidence="2">Uncharacterized protein</fullName>
    </submittedName>
</protein>
<keyword evidence="1" id="KW-0812">Transmembrane</keyword>
<dbReference type="RefSeq" id="WP_146948648.1">
    <property type="nucleotide sequence ID" value="NZ_VOQF01000006.1"/>
</dbReference>
<evidence type="ECO:0000313" key="2">
    <source>
        <dbReference type="EMBL" id="TXC90521.1"/>
    </source>
</evidence>
<gene>
    <name evidence="2" type="ORF">FS935_11405</name>
</gene>
<comment type="caution">
    <text evidence="2">The sequence shown here is derived from an EMBL/GenBank/DDBJ whole genome shotgun (WGS) entry which is preliminary data.</text>
</comment>
<evidence type="ECO:0000313" key="3">
    <source>
        <dbReference type="Proteomes" id="UP000321363"/>
    </source>
</evidence>
<organism evidence="2 3">
    <name type="scientific">Metabacillus litoralis</name>
    <dbReference type="NCBI Taxonomy" id="152268"/>
    <lineage>
        <taxon>Bacteria</taxon>
        <taxon>Bacillati</taxon>
        <taxon>Bacillota</taxon>
        <taxon>Bacilli</taxon>
        <taxon>Bacillales</taxon>
        <taxon>Bacillaceae</taxon>
        <taxon>Metabacillus</taxon>
    </lineage>
</organism>
<evidence type="ECO:0000256" key="1">
    <source>
        <dbReference type="SAM" id="Phobius"/>
    </source>
</evidence>
<keyword evidence="3" id="KW-1185">Reference proteome</keyword>
<keyword evidence="1" id="KW-1133">Transmembrane helix</keyword>
<feature type="transmembrane region" description="Helical" evidence="1">
    <location>
        <begin position="41"/>
        <end position="60"/>
    </location>
</feature>
<dbReference type="AlphaFoldDB" id="A0A5C6VY96"/>
<sequence>MQNKKMRILWIIPNVFCYLMSIVVLFFIISNTEGLIEINRLPVWLLIMLILFLVSVLGSFRIMSWIKQGKI</sequence>
<dbReference type="Proteomes" id="UP000321363">
    <property type="component" value="Unassembled WGS sequence"/>
</dbReference>
<reference evidence="2 3" key="1">
    <citation type="journal article" date="2005" name="Int. J. Syst. Evol. Microbiol.">
        <title>Bacillus litoralis sp. nov., isolated from a tidal flat of the Yellow Sea in Korea.</title>
        <authorList>
            <person name="Yoon J.H."/>
            <person name="Oh T.K."/>
        </authorList>
    </citation>
    <scope>NUCLEOTIDE SEQUENCE [LARGE SCALE GENOMIC DNA]</scope>
    <source>
        <strain evidence="2 3">SW-211</strain>
    </source>
</reference>
<accession>A0A5C6VY96</accession>
<name>A0A5C6VY96_9BACI</name>